<gene>
    <name evidence="3" type="ORF">ACFSJC_06850</name>
</gene>
<dbReference type="Proteomes" id="UP001597337">
    <property type="component" value="Unassembled WGS sequence"/>
</dbReference>
<proteinExistence type="predicted"/>
<dbReference type="EMBL" id="JBHUHX010000015">
    <property type="protein sequence ID" value="MFD2111553.1"/>
    <property type="molecule type" value="Genomic_DNA"/>
</dbReference>
<dbReference type="RefSeq" id="WP_386025083.1">
    <property type="nucleotide sequence ID" value="NZ_JBHUHX010000015.1"/>
</dbReference>
<evidence type="ECO:0000313" key="3">
    <source>
        <dbReference type="EMBL" id="MFD2111553.1"/>
    </source>
</evidence>
<comment type="caution">
    <text evidence="3">The sequence shown here is derived from an EMBL/GenBank/DDBJ whole genome shotgun (WGS) entry which is preliminary data.</text>
</comment>
<name>A0ABW4Y9W0_9GAMM</name>
<dbReference type="InterPro" id="IPR012347">
    <property type="entry name" value="Ferritin-like"/>
</dbReference>
<protein>
    <submittedName>
        <fullName evidence="3">DUF2202 domain-containing protein</fullName>
    </submittedName>
</protein>
<accession>A0ABW4Y9W0</accession>
<dbReference type="Pfam" id="PF09968">
    <property type="entry name" value="DUF2202"/>
    <property type="match status" value="1"/>
</dbReference>
<evidence type="ECO:0000313" key="4">
    <source>
        <dbReference type="Proteomes" id="UP001597337"/>
    </source>
</evidence>
<reference evidence="4" key="1">
    <citation type="journal article" date="2019" name="Int. J. Syst. Evol. Microbiol.">
        <title>The Global Catalogue of Microorganisms (GCM) 10K type strain sequencing project: providing services to taxonomists for standard genome sequencing and annotation.</title>
        <authorList>
            <consortium name="The Broad Institute Genomics Platform"/>
            <consortium name="The Broad Institute Genome Sequencing Center for Infectious Disease"/>
            <person name="Wu L."/>
            <person name="Ma J."/>
        </authorList>
    </citation>
    <scope>NUCLEOTIDE SEQUENCE [LARGE SCALE GENOMIC DNA]</scope>
    <source>
        <strain evidence="4">KACC 12597</strain>
    </source>
</reference>
<dbReference type="CDD" id="cd01048">
    <property type="entry name" value="Ferritin_like_AB2"/>
    <property type="match status" value="1"/>
</dbReference>
<sequence length="218" mass="24105">MRADYRLIPFALTAILFAAPVLSAGPHGNGSGPGTGPGQVTLNPLDTQEASTLLFMREEERLARDVYLGMDDLWQLLPFENIAQSEQKHMDAIKNAMDNYGLEEPSDPNQTGVYTDGSLQQFYLDLMARGETSYLEALHVGALIEEVDIQDLEGAIVETGNQDLQNIYSNPLRGSRNHLRIFVSTIESQGVVYEAQSMDQDAVDAIVDTPMERGGKWR</sequence>
<organism evidence="3 4">
    <name type="scientific">Thiorhodococcus fuscus</name>
    <dbReference type="NCBI Taxonomy" id="527200"/>
    <lineage>
        <taxon>Bacteria</taxon>
        <taxon>Pseudomonadati</taxon>
        <taxon>Pseudomonadota</taxon>
        <taxon>Gammaproteobacteria</taxon>
        <taxon>Chromatiales</taxon>
        <taxon>Chromatiaceae</taxon>
        <taxon>Thiorhodococcus</taxon>
    </lineage>
</organism>
<feature type="chain" id="PRO_5046008410" evidence="1">
    <location>
        <begin position="25"/>
        <end position="218"/>
    </location>
</feature>
<evidence type="ECO:0000256" key="1">
    <source>
        <dbReference type="SAM" id="SignalP"/>
    </source>
</evidence>
<feature type="domain" description="DUF2202" evidence="2">
    <location>
        <begin position="49"/>
        <end position="209"/>
    </location>
</feature>
<keyword evidence="4" id="KW-1185">Reference proteome</keyword>
<feature type="signal peptide" evidence="1">
    <location>
        <begin position="1"/>
        <end position="24"/>
    </location>
</feature>
<dbReference type="InterPro" id="IPR009078">
    <property type="entry name" value="Ferritin-like_SF"/>
</dbReference>
<dbReference type="InterPro" id="IPR019243">
    <property type="entry name" value="DUF2202"/>
</dbReference>
<dbReference type="Gene3D" id="1.20.1260.10">
    <property type="match status" value="1"/>
</dbReference>
<dbReference type="SUPFAM" id="SSF47240">
    <property type="entry name" value="Ferritin-like"/>
    <property type="match status" value="1"/>
</dbReference>
<keyword evidence="1" id="KW-0732">Signal</keyword>
<evidence type="ECO:0000259" key="2">
    <source>
        <dbReference type="Pfam" id="PF09968"/>
    </source>
</evidence>